<name>A0AC60QG74_IXOPE</name>
<dbReference type="EMBL" id="JABSTQ010009074">
    <property type="protein sequence ID" value="KAG0433220.1"/>
    <property type="molecule type" value="Genomic_DNA"/>
</dbReference>
<dbReference type="Proteomes" id="UP000805193">
    <property type="component" value="Unassembled WGS sequence"/>
</dbReference>
<sequence>MNARKKTDTHCFAPGCKSGYPDNKGSRNTKDRPGLAPIPAVLQVTDNLSISKRQSLATTGQALPPVVATVQFLVLADVGPVLAYMLCYLRFD</sequence>
<gene>
    <name evidence="1" type="ORF">HPB47_020129</name>
</gene>
<protein>
    <submittedName>
        <fullName evidence="1">Uncharacterized protein</fullName>
    </submittedName>
</protein>
<proteinExistence type="predicted"/>
<keyword evidence="2" id="KW-1185">Reference proteome</keyword>
<reference evidence="1 2" key="1">
    <citation type="journal article" date="2020" name="Cell">
        <title>Large-Scale Comparative Analyses of Tick Genomes Elucidate Their Genetic Diversity and Vector Capacities.</title>
        <authorList>
            <consortium name="Tick Genome and Microbiome Consortium (TIGMIC)"/>
            <person name="Jia N."/>
            <person name="Wang J."/>
            <person name="Shi W."/>
            <person name="Du L."/>
            <person name="Sun Y."/>
            <person name="Zhan W."/>
            <person name="Jiang J.F."/>
            <person name="Wang Q."/>
            <person name="Zhang B."/>
            <person name="Ji P."/>
            <person name="Bell-Sakyi L."/>
            <person name="Cui X.M."/>
            <person name="Yuan T.T."/>
            <person name="Jiang B.G."/>
            <person name="Yang W.F."/>
            <person name="Lam T.T."/>
            <person name="Chang Q.C."/>
            <person name="Ding S.J."/>
            <person name="Wang X.J."/>
            <person name="Zhu J.G."/>
            <person name="Ruan X.D."/>
            <person name="Zhao L."/>
            <person name="Wei J.T."/>
            <person name="Ye R.Z."/>
            <person name="Que T.C."/>
            <person name="Du C.H."/>
            <person name="Zhou Y.H."/>
            <person name="Cheng J.X."/>
            <person name="Dai P.F."/>
            <person name="Guo W.B."/>
            <person name="Han X.H."/>
            <person name="Huang E.J."/>
            <person name="Li L.F."/>
            <person name="Wei W."/>
            <person name="Gao Y.C."/>
            <person name="Liu J.Z."/>
            <person name="Shao H.Z."/>
            <person name="Wang X."/>
            <person name="Wang C.C."/>
            <person name="Yang T.C."/>
            <person name="Huo Q.B."/>
            <person name="Li W."/>
            <person name="Chen H.Y."/>
            <person name="Chen S.E."/>
            <person name="Zhou L.G."/>
            <person name="Ni X.B."/>
            <person name="Tian J.H."/>
            <person name="Sheng Y."/>
            <person name="Liu T."/>
            <person name="Pan Y.S."/>
            <person name="Xia L.Y."/>
            <person name="Li J."/>
            <person name="Zhao F."/>
            <person name="Cao W.C."/>
        </authorList>
    </citation>
    <scope>NUCLEOTIDE SEQUENCE [LARGE SCALE GENOMIC DNA]</scope>
    <source>
        <strain evidence="1">Iper-2018</strain>
    </source>
</reference>
<comment type="caution">
    <text evidence="1">The sequence shown here is derived from an EMBL/GenBank/DDBJ whole genome shotgun (WGS) entry which is preliminary data.</text>
</comment>
<evidence type="ECO:0000313" key="1">
    <source>
        <dbReference type="EMBL" id="KAG0433220.1"/>
    </source>
</evidence>
<organism evidence="1 2">
    <name type="scientific">Ixodes persulcatus</name>
    <name type="common">Taiga tick</name>
    <dbReference type="NCBI Taxonomy" id="34615"/>
    <lineage>
        <taxon>Eukaryota</taxon>
        <taxon>Metazoa</taxon>
        <taxon>Ecdysozoa</taxon>
        <taxon>Arthropoda</taxon>
        <taxon>Chelicerata</taxon>
        <taxon>Arachnida</taxon>
        <taxon>Acari</taxon>
        <taxon>Parasitiformes</taxon>
        <taxon>Ixodida</taxon>
        <taxon>Ixodoidea</taxon>
        <taxon>Ixodidae</taxon>
        <taxon>Ixodinae</taxon>
        <taxon>Ixodes</taxon>
    </lineage>
</organism>
<accession>A0AC60QG74</accession>
<evidence type="ECO:0000313" key="2">
    <source>
        <dbReference type="Proteomes" id="UP000805193"/>
    </source>
</evidence>